<name>A0A3M6TZI4_POCDA</name>
<gene>
    <name evidence="2" type="ORF">pdam_00015677</name>
</gene>
<sequence>MAECDSKQEPHNNNSESTTAKRNNRMEIINPQCCDFNGQQVIDATDVDVINVDLIRNGTVLIGDYSTVKICQQCFRRQNSSQRSENNTQGSADGSEVKKRRRKRRKRSSHDPSTSRKCVEDGNSADGENSDGDETSTFQDFLHNDSDDD</sequence>
<keyword evidence="3" id="KW-1185">Reference proteome</keyword>
<feature type="compositionally biased region" description="Basic and acidic residues" evidence="1">
    <location>
        <begin position="109"/>
        <end position="120"/>
    </location>
</feature>
<feature type="region of interest" description="Disordered" evidence="1">
    <location>
        <begin position="1"/>
        <end position="24"/>
    </location>
</feature>
<organism evidence="2 3">
    <name type="scientific">Pocillopora damicornis</name>
    <name type="common">Cauliflower coral</name>
    <name type="synonym">Millepora damicornis</name>
    <dbReference type="NCBI Taxonomy" id="46731"/>
    <lineage>
        <taxon>Eukaryota</taxon>
        <taxon>Metazoa</taxon>
        <taxon>Cnidaria</taxon>
        <taxon>Anthozoa</taxon>
        <taxon>Hexacorallia</taxon>
        <taxon>Scleractinia</taxon>
        <taxon>Astrocoeniina</taxon>
        <taxon>Pocilloporidae</taxon>
        <taxon>Pocillopora</taxon>
    </lineage>
</organism>
<reference evidence="2 3" key="1">
    <citation type="journal article" date="2018" name="Sci. Rep.">
        <title>Comparative analysis of the Pocillopora damicornis genome highlights role of immune system in coral evolution.</title>
        <authorList>
            <person name="Cunning R."/>
            <person name="Bay R.A."/>
            <person name="Gillette P."/>
            <person name="Baker A.C."/>
            <person name="Traylor-Knowles N."/>
        </authorList>
    </citation>
    <scope>NUCLEOTIDE SEQUENCE [LARGE SCALE GENOMIC DNA]</scope>
    <source>
        <strain evidence="2">RSMAS</strain>
        <tissue evidence="2">Whole animal</tissue>
    </source>
</reference>
<proteinExistence type="predicted"/>
<evidence type="ECO:0000313" key="2">
    <source>
        <dbReference type="EMBL" id="RMX46729.1"/>
    </source>
</evidence>
<dbReference type="EMBL" id="RCHS01002593">
    <property type="protein sequence ID" value="RMX46729.1"/>
    <property type="molecule type" value="Genomic_DNA"/>
</dbReference>
<accession>A0A3M6TZI4</accession>
<dbReference type="AlphaFoldDB" id="A0A3M6TZI4"/>
<protein>
    <submittedName>
        <fullName evidence="2">Uncharacterized protein</fullName>
    </submittedName>
</protein>
<feature type="region of interest" description="Disordered" evidence="1">
    <location>
        <begin position="76"/>
        <end position="149"/>
    </location>
</feature>
<evidence type="ECO:0000313" key="3">
    <source>
        <dbReference type="Proteomes" id="UP000275408"/>
    </source>
</evidence>
<evidence type="ECO:0000256" key="1">
    <source>
        <dbReference type="SAM" id="MobiDB-lite"/>
    </source>
</evidence>
<feature type="compositionally biased region" description="Basic and acidic residues" evidence="1">
    <location>
        <begin position="1"/>
        <end position="10"/>
    </location>
</feature>
<feature type="compositionally biased region" description="Polar residues" evidence="1">
    <location>
        <begin position="76"/>
        <end position="92"/>
    </location>
</feature>
<feature type="compositionally biased region" description="Basic residues" evidence="1">
    <location>
        <begin position="98"/>
        <end position="108"/>
    </location>
</feature>
<dbReference type="Proteomes" id="UP000275408">
    <property type="component" value="Unassembled WGS sequence"/>
</dbReference>
<feature type="compositionally biased region" description="Polar residues" evidence="1">
    <location>
        <begin position="11"/>
        <end position="21"/>
    </location>
</feature>
<comment type="caution">
    <text evidence="2">The sequence shown here is derived from an EMBL/GenBank/DDBJ whole genome shotgun (WGS) entry which is preliminary data.</text>
</comment>